<comment type="subcellular location">
    <subcellularLocation>
        <location evidence="1 9">Cell inner membrane</location>
        <topology evidence="1 9">Single-pass membrane protein</topology>
    </subcellularLocation>
</comment>
<evidence type="ECO:0000259" key="11">
    <source>
        <dbReference type="Pfam" id="PF25994"/>
    </source>
</evidence>
<dbReference type="KEGG" id="mpad:KEF85_02805"/>
<dbReference type="InterPro" id="IPR058982">
    <property type="entry name" value="Beta-barrel_AprE"/>
</dbReference>
<dbReference type="RefSeq" id="WP_215583218.1">
    <property type="nucleotide sequence ID" value="NZ_CP073754.1"/>
</dbReference>
<evidence type="ECO:0000256" key="9">
    <source>
        <dbReference type="RuleBase" id="RU365093"/>
    </source>
</evidence>
<dbReference type="InterPro" id="IPR010129">
    <property type="entry name" value="T1SS_HlyD"/>
</dbReference>
<keyword evidence="14" id="KW-1185">Reference proteome</keyword>
<evidence type="ECO:0000256" key="2">
    <source>
        <dbReference type="ARBA" id="ARBA00009477"/>
    </source>
</evidence>
<evidence type="ECO:0000256" key="6">
    <source>
        <dbReference type="ARBA" id="ARBA00022692"/>
    </source>
</evidence>
<comment type="similarity">
    <text evidence="2 9">Belongs to the membrane fusion protein (MFP) (TC 8.A.1) family.</text>
</comment>
<protein>
    <recommendedName>
        <fullName evidence="9">Membrane fusion protein (MFP) family protein</fullName>
    </recommendedName>
</protein>
<reference evidence="13" key="1">
    <citation type="submission" date="2021-04" db="EMBL/GenBank/DDBJ databases">
        <title>Draft genome sequence data of methanotrophic Methylovulum sp. strain S1L and Methylomonas sp. strain S2AM isolated from boreal lake water columns.</title>
        <authorList>
            <person name="Rissanen A.J."/>
            <person name="Mangayil R."/>
            <person name="Svenning M.M."/>
            <person name="Khanongnuch R."/>
        </authorList>
    </citation>
    <scope>NUCLEOTIDE SEQUENCE</scope>
    <source>
        <strain evidence="13">S2AM</strain>
    </source>
</reference>
<keyword evidence="10" id="KW-0175">Coiled coil</keyword>
<keyword evidence="7 9" id="KW-1133">Transmembrane helix</keyword>
<dbReference type="PANTHER" id="PTHR30386">
    <property type="entry name" value="MEMBRANE FUSION SUBUNIT OF EMRAB-TOLC MULTIDRUG EFFLUX PUMP"/>
    <property type="match status" value="1"/>
</dbReference>
<dbReference type="AlphaFoldDB" id="A0A975RAK3"/>
<evidence type="ECO:0000256" key="4">
    <source>
        <dbReference type="ARBA" id="ARBA00022475"/>
    </source>
</evidence>
<proteinExistence type="inferred from homology"/>
<keyword evidence="8 9" id="KW-0472">Membrane</keyword>
<feature type="transmembrane region" description="Helical" evidence="9">
    <location>
        <begin position="25"/>
        <end position="47"/>
    </location>
</feature>
<feature type="domain" description="AprE-like long alpha-helical hairpin" evidence="11">
    <location>
        <begin position="100"/>
        <end position="288"/>
    </location>
</feature>
<evidence type="ECO:0000256" key="3">
    <source>
        <dbReference type="ARBA" id="ARBA00022448"/>
    </source>
</evidence>
<accession>A0A975RAK3</accession>
<evidence type="ECO:0000259" key="12">
    <source>
        <dbReference type="Pfam" id="PF26002"/>
    </source>
</evidence>
<dbReference type="SUPFAM" id="SSF111369">
    <property type="entry name" value="HlyD-like secretion proteins"/>
    <property type="match status" value="1"/>
</dbReference>
<keyword evidence="6 9" id="KW-0812">Transmembrane</keyword>
<dbReference type="NCBIfam" id="TIGR01843">
    <property type="entry name" value="type_I_hlyD"/>
    <property type="match status" value="1"/>
</dbReference>
<dbReference type="Proteomes" id="UP000676649">
    <property type="component" value="Chromosome"/>
</dbReference>
<dbReference type="PRINTS" id="PR01490">
    <property type="entry name" value="RTXTOXIND"/>
</dbReference>
<dbReference type="InterPro" id="IPR058781">
    <property type="entry name" value="HH_AprE-like"/>
</dbReference>
<dbReference type="InterPro" id="IPR050739">
    <property type="entry name" value="MFP"/>
</dbReference>
<keyword evidence="4 9" id="KW-1003">Cell membrane</keyword>
<dbReference type="Pfam" id="PF25994">
    <property type="entry name" value="HH_AprE"/>
    <property type="match status" value="1"/>
</dbReference>
<feature type="domain" description="AprE-like beta-barrel" evidence="12">
    <location>
        <begin position="330"/>
        <end position="419"/>
    </location>
</feature>
<dbReference type="PANTHER" id="PTHR30386:SF17">
    <property type="entry name" value="ALKALINE PROTEASE SECRETION PROTEIN APRE"/>
    <property type="match status" value="1"/>
</dbReference>
<evidence type="ECO:0000313" key="14">
    <source>
        <dbReference type="Proteomes" id="UP000676649"/>
    </source>
</evidence>
<dbReference type="Pfam" id="PF26002">
    <property type="entry name" value="Beta-barrel_AprE"/>
    <property type="match status" value="1"/>
</dbReference>
<keyword evidence="3 9" id="KW-0813">Transport</keyword>
<evidence type="ECO:0000256" key="8">
    <source>
        <dbReference type="ARBA" id="ARBA00023136"/>
    </source>
</evidence>
<evidence type="ECO:0000256" key="10">
    <source>
        <dbReference type="SAM" id="Coils"/>
    </source>
</evidence>
<sequence>MSKQDQSQQKPPAITLLTDDRPIRVIGYVVLFLTLGVFGAWACLAPIDSAAVAPGYVVVKSHKKTVQHREGGIVSQLLVKDGDVVKEGDALLVLDATENRALLEMARGQYITLAAQLARLEAERDGKKTINFPEQFIDQSDARVLEARQSEEHIFAARKNAHDGEIAVLKQQVSQLQSKIEGLKGMRTSKQTLADSYAEEVKDLRELLSEGFADKLRLRELERNHASNLGDIASINAEIAGSEIQIGETRLKILQLEKRFQEEVTTKYSEVQANLYDINQRLLTSQDKVNRVEIKAPVAGRVMGLAVHTLGGVIAPGYPILEIVPQQEELVIDAQVATLDIDRVSIGMVAEVRFPVFKQALTPIIEGKVINLSADRILDEKTGNTYYQALVELTPESIEKMQHLELLPGMPVEVMIKTGERTLFQYLAKPITNAFARAFVED</sequence>
<evidence type="ECO:0000256" key="1">
    <source>
        <dbReference type="ARBA" id="ARBA00004377"/>
    </source>
</evidence>
<feature type="coiled-coil region" evidence="10">
    <location>
        <begin position="159"/>
        <end position="186"/>
    </location>
</feature>
<organism evidence="13 14">
    <name type="scientific">Methylomonas paludis</name>
    <dbReference type="NCBI Taxonomy" id="1173101"/>
    <lineage>
        <taxon>Bacteria</taxon>
        <taxon>Pseudomonadati</taxon>
        <taxon>Pseudomonadota</taxon>
        <taxon>Gammaproteobacteria</taxon>
        <taxon>Methylococcales</taxon>
        <taxon>Methylococcaceae</taxon>
        <taxon>Methylomonas</taxon>
    </lineage>
</organism>
<gene>
    <name evidence="13" type="ORF">KEF85_02805</name>
</gene>
<dbReference type="Gene3D" id="2.40.50.100">
    <property type="match status" value="1"/>
</dbReference>
<name>A0A975RAK3_9GAMM</name>
<dbReference type="GO" id="GO:0015031">
    <property type="term" value="P:protein transport"/>
    <property type="evidence" value="ECO:0007669"/>
    <property type="project" value="InterPro"/>
</dbReference>
<evidence type="ECO:0000256" key="7">
    <source>
        <dbReference type="ARBA" id="ARBA00022989"/>
    </source>
</evidence>
<keyword evidence="5 9" id="KW-0997">Cell inner membrane</keyword>
<dbReference type="Gene3D" id="2.40.30.170">
    <property type="match status" value="1"/>
</dbReference>
<evidence type="ECO:0000256" key="5">
    <source>
        <dbReference type="ARBA" id="ARBA00022519"/>
    </source>
</evidence>
<dbReference type="EMBL" id="CP073754">
    <property type="protein sequence ID" value="QWF71433.1"/>
    <property type="molecule type" value="Genomic_DNA"/>
</dbReference>
<dbReference type="GO" id="GO:0005886">
    <property type="term" value="C:plasma membrane"/>
    <property type="evidence" value="ECO:0007669"/>
    <property type="project" value="UniProtKB-SubCell"/>
</dbReference>
<evidence type="ECO:0000313" key="13">
    <source>
        <dbReference type="EMBL" id="QWF71433.1"/>
    </source>
</evidence>